<keyword evidence="3" id="KW-1185">Reference proteome</keyword>
<evidence type="ECO:0000256" key="1">
    <source>
        <dbReference type="SAM" id="MobiDB-lite"/>
    </source>
</evidence>
<protein>
    <submittedName>
        <fullName evidence="2">Uncharacterized protein</fullName>
    </submittedName>
</protein>
<evidence type="ECO:0000313" key="3">
    <source>
        <dbReference type="Proteomes" id="UP001066276"/>
    </source>
</evidence>
<dbReference type="EMBL" id="JANPWB010000011">
    <property type="protein sequence ID" value="KAJ1121834.1"/>
    <property type="molecule type" value="Genomic_DNA"/>
</dbReference>
<comment type="caution">
    <text evidence="2">The sequence shown here is derived from an EMBL/GenBank/DDBJ whole genome shotgun (WGS) entry which is preliminary data.</text>
</comment>
<accession>A0AAV7P4Q6</accession>
<sequence length="109" mass="12011">MGRKGTSEVRVGHRHGAQGTSEGRVAPGMGRKAPPKEGWHRAWGARHLRGVTPWLSHVSEDELHTRPSDPTRCRVCSSPTSFTCSHLRVQRLLGAIRCSAWSRVHTLAA</sequence>
<gene>
    <name evidence="2" type="ORF">NDU88_000353</name>
</gene>
<name>A0AAV7P4Q6_PLEWA</name>
<evidence type="ECO:0000313" key="2">
    <source>
        <dbReference type="EMBL" id="KAJ1121834.1"/>
    </source>
</evidence>
<dbReference type="AlphaFoldDB" id="A0AAV7P4Q6"/>
<feature type="compositionally biased region" description="Basic and acidic residues" evidence="1">
    <location>
        <begin position="1"/>
        <end position="11"/>
    </location>
</feature>
<proteinExistence type="predicted"/>
<reference evidence="2" key="1">
    <citation type="journal article" date="2022" name="bioRxiv">
        <title>Sequencing and chromosome-scale assembly of the giantPleurodeles waltlgenome.</title>
        <authorList>
            <person name="Brown T."/>
            <person name="Elewa A."/>
            <person name="Iarovenko S."/>
            <person name="Subramanian E."/>
            <person name="Araus A.J."/>
            <person name="Petzold A."/>
            <person name="Susuki M."/>
            <person name="Suzuki K.-i.T."/>
            <person name="Hayashi T."/>
            <person name="Toyoda A."/>
            <person name="Oliveira C."/>
            <person name="Osipova E."/>
            <person name="Leigh N.D."/>
            <person name="Simon A."/>
            <person name="Yun M.H."/>
        </authorList>
    </citation>
    <scope>NUCLEOTIDE SEQUENCE</scope>
    <source>
        <strain evidence="2">20211129_DDA</strain>
        <tissue evidence="2">Liver</tissue>
    </source>
</reference>
<organism evidence="2 3">
    <name type="scientific">Pleurodeles waltl</name>
    <name type="common">Iberian ribbed newt</name>
    <dbReference type="NCBI Taxonomy" id="8319"/>
    <lineage>
        <taxon>Eukaryota</taxon>
        <taxon>Metazoa</taxon>
        <taxon>Chordata</taxon>
        <taxon>Craniata</taxon>
        <taxon>Vertebrata</taxon>
        <taxon>Euteleostomi</taxon>
        <taxon>Amphibia</taxon>
        <taxon>Batrachia</taxon>
        <taxon>Caudata</taxon>
        <taxon>Salamandroidea</taxon>
        <taxon>Salamandridae</taxon>
        <taxon>Pleurodelinae</taxon>
        <taxon>Pleurodeles</taxon>
    </lineage>
</organism>
<feature type="region of interest" description="Disordered" evidence="1">
    <location>
        <begin position="1"/>
        <end position="38"/>
    </location>
</feature>
<dbReference type="Proteomes" id="UP001066276">
    <property type="component" value="Chromosome 7"/>
</dbReference>